<organism evidence="1 2">
    <name type="scientific">Gossypium australe</name>
    <dbReference type="NCBI Taxonomy" id="47621"/>
    <lineage>
        <taxon>Eukaryota</taxon>
        <taxon>Viridiplantae</taxon>
        <taxon>Streptophyta</taxon>
        <taxon>Embryophyta</taxon>
        <taxon>Tracheophyta</taxon>
        <taxon>Spermatophyta</taxon>
        <taxon>Magnoliopsida</taxon>
        <taxon>eudicotyledons</taxon>
        <taxon>Gunneridae</taxon>
        <taxon>Pentapetalae</taxon>
        <taxon>rosids</taxon>
        <taxon>malvids</taxon>
        <taxon>Malvales</taxon>
        <taxon>Malvaceae</taxon>
        <taxon>Malvoideae</taxon>
        <taxon>Gossypium</taxon>
    </lineage>
</organism>
<name>A0A5B6UQN7_9ROSI</name>
<dbReference type="GO" id="GO:0016740">
    <property type="term" value="F:transferase activity"/>
    <property type="evidence" value="ECO:0007669"/>
    <property type="project" value="UniProtKB-KW"/>
</dbReference>
<gene>
    <name evidence="1" type="ORF">EPI10_027096</name>
</gene>
<keyword evidence="2" id="KW-1185">Reference proteome</keyword>
<comment type="caution">
    <text evidence="1">The sequence shown here is derived from an EMBL/GenBank/DDBJ whole genome shotgun (WGS) entry which is preliminary data.</text>
</comment>
<proteinExistence type="predicted"/>
<sequence>MDRQTALDVRKAIGELVAINWNDRIGGWTEFISWVRATIVTPNQEKGRWQNGIEILTTKFLLNEDKEESNTDTMDDSGQLVQKGKEECEEDSMSTSPLEKMSHKTMRDGIVRFKSKRKRQRGLNGDNTDESPSKFVLCWNCRGVGNPATVRVLKQLLVANVSDIVFLFKEQWIVREDFNAILDDAENEGGRRKPRAQIEDFREVLEELTLTKLDHNVVFLDTMGKNPKEKRRDPRLSLRFDECWENDKRAKEIINNSWCRRGDNTLEKLMGFATSKHKKNNIERLNDHGGRWVCDTKGICKIAGDYFQNLFTLSIAYNDEVEMSYILKCVDHEINNMLVKDFTDEEILVAFNQMDPHKAPDIDGLSGVFFQENWEVVVHYLQSSKNGPNKGLVVKLDMSKTYDRVEWKFLEAVMKNMVDKLDNYLREVFIKSILQALPTYALSVFLAPRVVIEDMKSKRLLTNTDTLCYRVLISKYFPDGNLFSHKNVDKPSFTWSSIITAARSLKQGFGWLVGNGKSVDIHNDNWGFEGLNGDSFTCQRGHVGQRKVHELWDPNSMRWDMNMVRDIYGENLGDQIYNILILSHYPKDVMV</sequence>
<dbReference type="EMBL" id="SMMG02000009">
    <property type="protein sequence ID" value="KAA3460431.1"/>
    <property type="molecule type" value="Genomic_DNA"/>
</dbReference>
<protein>
    <submittedName>
        <fullName evidence="1">UDP-glycosyltransferase 89C1-like</fullName>
    </submittedName>
</protein>
<reference evidence="2" key="1">
    <citation type="journal article" date="2019" name="Plant Biotechnol. J.">
        <title>Genome sequencing of the Australian wild diploid species Gossypium australe highlights disease resistance and delayed gland morphogenesis.</title>
        <authorList>
            <person name="Cai Y."/>
            <person name="Cai X."/>
            <person name="Wang Q."/>
            <person name="Wang P."/>
            <person name="Zhang Y."/>
            <person name="Cai C."/>
            <person name="Xu Y."/>
            <person name="Wang K."/>
            <person name="Zhou Z."/>
            <person name="Wang C."/>
            <person name="Geng S."/>
            <person name="Li B."/>
            <person name="Dong Q."/>
            <person name="Hou Y."/>
            <person name="Wang H."/>
            <person name="Ai P."/>
            <person name="Liu Z."/>
            <person name="Yi F."/>
            <person name="Sun M."/>
            <person name="An G."/>
            <person name="Cheng J."/>
            <person name="Zhang Y."/>
            <person name="Shi Q."/>
            <person name="Xie Y."/>
            <person name="Shi X."/>
            <person name="Chang Y."/>
            <person name="Huang F."/>
            <person name="Chen Y."/>
            <person name="Hong S."/>
            <person name="Mi L."/>
            <person name="Sun Q."/>
            <person name="Zhang L."/>
            <person name="Zhou B."/>
            <person name="Peng R."/>
            <person name="Zhang X."/>
            <person name="Liu F."/>
        </authorList>
    </citation>
    <scope>NUCLEOTIDE SEQUENCE [LARGE SCALE GENOMIC DNA]</scope>
    <source>
        <strain evidence="2">cv. PA1801</strain>
    </source>
</reference>
<keyword evidence="1" id="KW-0808">Transferase</keyword>
<accession>A0A5B6UQN7</accession>
<evidence type="ECO:0000313" key="2">
    <source>
        <dbReference type="Proteomes" id="UP000325315"/>
    </source>
</evidence>
<dbReference type="AlphaFoldDB" id="A0A5B6UQN7"/>
<evidence type="ECO:0000313" key="1">
    <source>
        <dbReference type="EMBL" id="KAA3460431.1"/>
    </source>
</evidence>
<dbReference type="Proteomes" id="UP000325315">
    <property type="component" value="Unassembled WGS sequence"/>
</dbReference>